<dbReference type="EMBL" id="JAKJLQ010000011">
    <property type="protein sequence ID" value="MDF6102454.1"/>
    <property type="molecule type" value="Genomic_DNA"/>
</dbReference>
<evidence type="ECO:0000313" key="1">
    <source>
        <dbReference type="EMBL" id="MDF6102454.1"/>
    </source>
</evidence>
<proteinExistence type="predicted"/>
<keyword evidence="2" id="KW-1185">Reference proteome</keyword>
<dbReference type="Proteomes" id="UP001152308">
    <property type="component" value="Unassembled WGS sequence"/>
</dbReference>
<dbReference type="SUPFAM" id="SSF55961">
    <property type="entry name" value="Bet v1-like"/>
    <property type="match status" value="1"/>
</dbReference>
<dbReference type="RefSeq" id="WP_068970806.1">
    <property type="nucleotide sequence ID" value="NZ_JAKJLQ010000011.1"/>
</dbReference>
<gene>
    <name evidence="1" type="ORF">L2299_15470</name>
</gene>
<reference evidence="1" key="2">
    <citation type="submission" date="2022-01" db="EMBL/GenBank/DDBJ databases">
        <authorList>
            <person name="Sanchez-Suarez J."/>
            <person name="Villamil L."/>
            <person name="Diaz L.E."/>
        </authorList>
    </citation>
    <scope>NUCLEOTIDE SEQUENCE</scope>
    <source>
        <strain evidence="1">EUFUS-Z928</strain>
    </source>
</reference>
<name>A0ABT6BWY7_9ACTN</name>
<sequence length="166" mass="18631">MTTSDIDRSARFTRSESIHIDATPQQVWDLVTDIARTGEWSPICKACWWKEPATGPEVGAWFFGRNETPERVWETQSRVVAAQEPIEFAWMVNGDAVRWSYTIEPDDDGTTLTESWAVQPAGFELFAQRFGDDADAQLEQRRDAALSGIPVTLAAIKEIVERVSAP</sequence>
<dbReference type="InterPro" id="IPR023393">
    <property type="entry name" value="START-like_dom_sf"/>
</dbReference>
<accession>A0ABT6BWY7</accession>
<organism evidence="1 2">
    <name type="scientific">Gordonia hongkongensis</name>
    <dbReference type="NCBI Taxonomy" id="1701090"/>
    <lineage>
        <taxon>Bacteria</taxon>
        <taxon>Bacillati</taxon>
        <taxon>Actinomycetota</taxon>
        <taxon>Actinomycetes</taxon>
        <taxon>Mycobacteriales</taxon>
        <taxon>Gordoniaceae</taxon>
        <taxon>Gordonia</taxon>
    </lineage>
</organism>
<comment type="caution">
    <text evidence="1">The sequence shown here is derived from an EMBL/GenBank/DDBJ whole genome shotgun (WGS) entry which is preliminary data.</text>
</comment>
<dbReference type="Pfam" id="PF10604">
    <property type="entry name" value="Polyketide_cyc2"/>
    <property type="match status" value="1"/>
</dbReference>
<evidence type="ECO:0000313" key="2">
    <source>
        <dbReference type="Proteomes" id="UP001152308"/>
    </source>
</evidence>
<protein>
    <submittedName>
        <fullName evidence="1">SRPBCC family protein</fullName>
    </submittedName>
</protein>
<dbReference type="InterPro" id="IPR019587">
    <property type="entry name" value="Polyketide_cyclase/dehydratase"/>
</dbReference>
<reference evidence="1" key="1">
    <citation type="journal article" date="2022" name="Data Brief">
        <title>Draft genome sequence data of Gordonia hongkongensis strain EUFUS-Z928 isolated from the octocoral Eunicea fusca.</title>
        <authorList>
            <person name="Sanchez-Suarez J."/>
            <person name="Diaz L."/>
            <person name="Melo-Bolivar J."/>
            <person name="Villamil L."/>
        </authorList>
    </citation>
    <scope>NUCLEOTIDE SEQUENCE</scope>
    <source>
        <strain evidence="1">EUFUS-Z928</strain>
    </source>
</reference>
<dbReference type="Gene3D" id="3.30.530.20">
    <property type="match status" value="1"/>
</dbReference>
<dbReference type="CDD" id="cd07812">
    <property type="entry name" value="SRPBCC"/>
    <property type="match status" value="1"/>
</dbReference>